<dbReference type="EMBL" id="LAZR01009079">
    <property type="protein sequence ID" value="KKM74816.1"/>
    <property type="molecule type" value="Genomic_DNA"/>
</dbReference>
<feature type="non-terminal residue" evidence="1">
    <location>
        <position position="154"/>
    </location>
</feature>
<sequence>MKERQTMTFKMQFNRQEHYDDAGLKALDPAGHSHSFTMDIKVTSDLFDNEFTDTSEKQGLGWWIYRNTVNQPIQVLFVTSMKMLTGPAGFTTEDTVAVDDSISMRVFMSLADGLKGDSVTITDKTSAKSIFPIDDTASIDDSISKRVFYEIGER</sequence>
<accession>A0A0F9KJD5</accession>
<gene>
    <name evidence="1" type="ORF">LCGC14_1396610</name>
</gene>
<comment type="caution">
    <text evidence="1">The sequence shown here is derived from an EMBL/GenBank/DDBJ whole genome shotgun (WGS) entry which is preliminary data.</text>
</comment>
<dbReference type="AlphaFoldDB" id="A0A0F9KJD5"/>
<organism evidence="1">
    <name type="scientific">marine sediment metagenome</name>
    <dbReference type="NCBI Taxonomy" id="412755"/>
    <lineage>
        <taxon>unclassified sequences</taxon>
        <taxon>metagenomes</taxon>
        <taxon>ecological metagenomes</taxon>
    </lineage>
</organism>
<proteinExistence type="predicted"/>
<reference evidence="1" key="1">
    <citation type="journal article" date="2015" name="Nature">
        <title>Complex archaea that bridge the gap between prokaryotes and eukaryotes.</title>
        <authorList>
            <person name="Spang A."/>
            <person name="Saw J.H."/>
            <person name="Jorgensen S.L."/>
            <person name="Zaremba-Niedzwiedzka K."/>
            <person name="Martijn J."/>
            <person name="Lind A.E."/>
            <person name="van Eijk R."/>
            <person name="Schleper C."/>
            <person name="Guy L."/>
            <person name="Ettema T.J."/>
        </authorList>
    </citation>
    <scope>NUCLEOTIDE SEQUENCE</scope>
</reference>
<name>A0A0F9KJD5_9ZZZZ</name>
<evidence type="ECO:0000313" key="1">
    <source>
        <dbReference type="EMBL" id="KKM74816.1"/>
    </source>
</evidence>
<protein>
    <submittedName>
        <fullName evidence="1">Uncharacterized protein</fullName>
    </submittedName>
</protein>